<sequence>MNLALHKAVFASSSHMHWMCKNYDCKPDNAVDGDTSSQQSLFSSAPSDTSPWLSIDLGAIAIVHSIILYKNPFCWCDWLVNASLLVGNASITSDDMSDATTRISPNQLVWNQTELGTTGEKVYIQVDPPVVGRWVTLQNGPRQINIGELEVYGTLAAPLPPQPPAAPSGPPAVDDPPVRGINSQCGSAGQFDMHAHGVCVERTLGNFPCPYMNAVGRINVIYRLIYENPDGSRSSGGSALTMECVERTSTFPMLYVEFRENVALAPGQFVVLQQQNRTVCSSGGPWDDVMRVRCLCFSTEAATSFAVVTPRLCESSSSDCVFCLPGPILHPSVRSMYVHMATPMLRPVPKPVQSFEIIWAF</sequence>
<dbReference type="InParanoid" id="D8TLC6"/>
<keyword evidence="2" id="KW-1185">Reference proteome</keyword>
<accession>D8TLC6</accession>
<dbReference type="Pfam" id="PF22633">
    <property type="entry name" value="F5_F8_type_C_2"/>
    <property type="match status" value="1"/>
</dbReference>
<dbReference type="GeneID" id="9620085"/>
<dbReference type="Proteomes" id="UP000001058">
    <property type="component" value="Unassembled WGS sequence"/>
</dbReference>
<evidence type="ECO:0000313" key="1">
    <source>
        <dbReference type="EMBL" id="EFJ51712.1"/>
    </source>
</evidence>
<dbReference type="KEGG" id="vcn:VOLCADRAFT_87443"/>
<dbReference type="InterPro" id="IPR051941">
    <property type="entry name" value="BG_Antigen-Binding_Lectin"/>
</dbReference>
<protein>
    <submittedName>
        <fullName evidence="1">Uncharacterized protein</fullName>
    </submittedName>
</protein>
<dbReference type="RefSeq" id="XP_002947122.1">
    <property type="nucleotide sequence ID" value="XM_002947076.1"/>
</dbReference>
<proteinExistence type="predicted"/>
<dbReference type="Gene3D" id="2.60.120.260">
    <property type="entry name" value="Galactose-binding domain-like"/>
    <property type="match status" value="1"/>
</dbReference>
<dbReference type="PANTHER" id="PTHR45713:SF6">
    <property type="entry name" value="F5_8 TYPE C DOMAIN-CONTAINING PROTEIN"/>
    <property type="match status" value="1"/>
</dbReference>
<dbReference type="SUPFAM" id="SSF49785">
    <property type="entry name" value="Galactose-binding domain-like"/>
    <property type="match status" value="1"/>
</dbReference>
<dbReference type="InterPro" id="IPR008979">
    <property type="entry name" value="Galactose-bd-like_sf"/>
</dbReference>
<gene>
    <name evidence="1" type="ORF">VOLCADRAFT_87443</name>
</gene>
<reference evidence="1 2" key="1">
    <citation type="journal article" date="2010" name="Science">
        <title>Genomic analysis of organismal complexity in the multicellular green alga Volvox carteri.</title>
        <authorList>
            <person name="Prochnik S.E."/>
            <person name="Umen J."/>
            <person name="Nedelcu A.M."/>
            <person name="Hallmann A."/>
            <person name="Miller S.M."/>
            <person name="Nishii I."/>
            <person name="Ferris P."/>
            <person name="Kuo A."/>
            <person name="Mitros T."/>
            <person name="Fritz-Laylin L.K."/>
            <person name="Hellsten U."/>
            <person name="Chapman J."/>
            <person name="Simakov O."/>
            <person name="Rensing S.A."/>
            <person name="Terry A."/>
            <person name="Pangilinan J."/>
            <person name="Kapitonov V."/>
            <person name="Jurka J."/>
            <person name="Salamov A."/>
            <person name="Shapiro H."/>
            <person name="Schmutz J."/>
            <person name="Grimwood J."/>
            <person name="Lindquist E."/>
            <person name="Lucas S."/>
            <person name="Grigoriev I.V."/>
            <person name="Schmitt R."/>
            <person name="Kirk D."/>
            <person name="Rokhsar D.S."/>
        </authorList>
    </citation>
    <scope>NUCLEOTIDE SEQUENCE [LARGE SCALE GENOMIC DNA]</scope>
    <source>
        <strain evidence="2">f. Nagariensis / Eve</strain>
    </source>
</reference>
<evidence type="ECO:0000313" key="2">
    <source>
        <dbReference type="Proteomes" id="UP000001058"/>
    </source>
</evidence>
<dbReference type="AlphaFoldDB" id="D8TLC6"/>
<dbReference type="EMBL" id="GL378326">
    <property type="protein sequence ID" value="EFJ51712.1"/>
    <property type="molecule type" value="Genomic_DNA"/>
</dbReference>
<dbReference type="PANTHER" id="PTHR45713">
    <property type="entry name" value="FTP DOMAIN-CONTAINING PROTEIN"/>
    <property type="match status" value="1"/>
</dbReference>
<name>D8TLC6_VOLCA</name>
<organism evidence="2">
    <name type="scientific">Volvox carteri f. nagariensis</name>
    <dbReference type="NCBI Taxonomy" id="3068"/>
    <lineage>
        <taxon>Eukaryota</taxon>
        <taxon>Viridiplantae</taxon>
        <taxon>Chlorophyta</taxon>
        <taxon>core chlorophytes</taxon>
        <taxon>Chlorophyceae</taxon>
        <taxon>CS clade</taxon>
        <taxon>Chlamydomonadales</taxon>
        <taxon>Volvocaceae</taxon>
        <taxon>Volvox</taxon>
    </lineage>
</organism>
<dbReference type="OrthoDB" id="550804at2759"/>